<feature type="region of interest" description="Disordered" evidence="2">
    <location>
        <begin position="36"/>
        <end position="69"/>
    </location>
</feature>
<dbReference type="Proteomes" id="UP000471521">
    <property type="component" value="Unassembled WGS sequence"/>
</dbReference>
<dbReference type="Gene3D" id="3.40.190.10">
    <property type="entry name" value="Periplasmic binding protein-like II"/>
    <property type="match status" value="2"/>
</dbReference>
<name>A0A6B0SG29_9EURY</name>
<keyword evidence="1" id="KW-0732">Signal</keyword>
<protein>
    <recommendedName>
        <fullName evidence="5">Extracellular solute-binding protein</fullName>
    </recommendedName>
</protein>
<comment type="caution">
    <text evidence="3">The sequence shown here is derived from an EMBL/GenBank/DDBJ whole genome shotgun (WGS) entry which is preliminary data.</text>
</comment>
<dbReference type="AlphaFoldDB" id="A0A6B0SG29"/>
<feature type="compositionally biased region" description="Acidic residues" evidence="2">
    <location>
        <begin position="39"/>
        <end position="58"/>
    </location>
</feature>
<evidence type="ECO:0000256" key="2">
    <source>
        <dbReference type="SAM" id="MobiDB-lite"/>
    </source>
</evidence>
<dbReference type="SUPFAM" id="SSF53850">
    <property type="entry name" value="Periplasmic binding protein-like II"/>
    <property type="match status" value="1"/>
</dbReference>
<evidence type="ECO:0008006" key="5">
    <source>
        <dbReference type="Google" id="ProtNLM"/>
    </source>
</evidence>
<evidence type="ECO:0000313" key="3">
    <source>
        <dbReference type="EMBL" id="MXR20714.1"/>
    </source>
</evidence>
<dbReference type="RefSeq" id="WP_159526242.1">
    <property type="nucleotide sequence ID" value="NZ_WUUU01000058.1"/>
</dbReference>
<gene>
    <name evidence="3" type="ORF">GRX66_08880</name>
</gene>
<organism evidence="3 4">
    <name type="scientific">Halobacterium bonnevillei</name>
    <dbReference type="NCBI Taxonomy" id="2692200"/>
    <lineage>
        <taxon>Archaea</taxon>
        <taxon>Methanobacteriati</taxon>
        <taxon>Methanobacteriota</taxon>
        <taxon>Stenosarchaea group</taxon>
        <taxon>Halobacteria</taxon>
        <taxon>Halobacteriales</taxon>
        <taxon>Halobacteriaceae</taxon>
        <taxon>Halobacterium</taxon>
    </lineage>
</organism>
<dbReference type="OrthoDB" id="266786at2157"/>
<dbReference type="PROSITE" id="PS51257">
    <property type="entry name" value="PROKAR_LIPOPROTEIN"/>
    <property type="match status" value="1"/>
</dbReference>
<reference evidence="3 4" key="1">
    <citation type="submission" date="2019-12" db="EMBL/GenBank/DDBJ databases">
        <title>Isolation and characterization of three novel carbon monoxide-oxidizing members of Halobacteria from salione crusts and soils.</title>
        <authorList>
            <person name="Myers M.R."/>
            <person name="King G.M."/>
        </authorList>
    </citation>
    <scope>NUCLEOTIDE SEQUENCE [LARGE SCALE GENOMIC DNA]</scope>
    <source>
        <strain evidence="3 4">PCN9</strain>
    </source>
</reference>
<dbReference type="PANTHER" id="PTHR30006:SF2">
    <property type="entry name" value="ABC TRANSPORTER SUBSTRATE-BINDING PROTEIN"/>
    <property type="match status" value="1"/>
</dbReference>
<accession>A0A6B0SG29</accession>
<dbReference type="EMBL" id="WUUU01000058">
    <property type="protein sequence ID" value="MXR20714.1"/>
    <property type="molecule type" value="Genomic_DNA"/>
</dbReference>
<proteinExistence type="predicted"/>
<evidence type="ECO:0000256" key="1">
    <source>
        <dbReference type="ARBA" id="ARBA00022729"/>
    </source>
</evidence>
<evidence type="ECO:0000313" key="4">
    <source>
        <dbReference type="Proteomes" id="UP000471521"/>
    </source>
</evidence>
<dbReference type="PANTHER" id="PTHR30006">
    <property type="entry name" value="THIAMINE-BINDING PERIPLASMIC PROTEIN-RELATED"/>
    <property type="match status" value="1"/>
</dbReference>
<sequence length="395" mass="43281">MPDKDTGIESHNRRKVLKVGGVSAIGLTGLAGCLTGGGGDDDGDDEETTTEADDDGDNGDMGTTANDGMDFGGQELNVMLNVGAIDTVHKEHLIPRVEEKYNLNINTQTAVTTEQLTQVQANPDNPPDLLIPDVIGIERASREEWLEPLTDHTDLVPQVENIYDKFVHYDGAGASWEVGEVLPVINTNLWDETPSTHAEVMQNSQSTAVVPFSWSGGPYLLLMASAIATGEPFDSRLDVQAGFDWMEENFAPNVSSEYGGVASAKQQLASGNVDSLNLFWDYMVFDMFQDDQPIDPLFRLDPAGVAFAESVCVTRNANNMDAALVYANECLSPWFQEKASEVMGSGVTNENASVNEQALEFGATTSDEFDQLSFPDFQYIWENRDDWSERYNSLF</sequence>
<keyword evidence="4" id="KW-1185">Reference proteome</keyword>